<keyword evidence="6" id="KW-1185">Reference proteome</keyword>
<keyword evidence="3" id="KW-0479">Metal-binding</keyword>
<name>A0A5B9D6Z3_9ARCH</name>
<proteinExistence type="predicted"/>
<accession>A0A5B9D6Z3</accession>
<dbReference type="EMBL" id="CP042905">
    <property type="protein sequence ID" value="QEE14753.2"/>
    <property type="molecule type" value="Genomic_DNA"/>
</dbReference>
<keyword evidence="4" id="KW-0862">Zinc</keyword>
<dbReference type="AlphaFoldDB" id="A0A5B9D6Z3"/>
<dbReference type="PANTHER" id="PTHR37418">
    <property type="entry name" value="3-KETO-5-AMINOHEXANOATE CLEAVAGE ENZYME-RELATED"/>
    <property type="match status" value="1"/>
</dbReference>
<dbReference type="Proteomes" id="UP000321408">
    <property type="component" value="Chromosome"/>
</dbReference>
<dbReference type="PANTHER" id="PTHR37418:SF2">
    <property type="entry name" value="3-KETO-5-AMINOHEXANOATE CLEAVAGE ENZYME"/>
    <property type="match status" value="1"/>
</dbReference>
<evidence type="ECO:0000256" key="3">
    <source>
        <dbReference type="ARBA" id="ARBA00022723"/>
    </source>
</evidence>
<dbReference type="InterPro" id="IPR013785">
    <property type="entry name" value="Aldolase_TIM"/>
</dbReference>
<evidence type="ECO:0000313" key="5">
    <source>
        <dbReference type="EMBL" id="QEE14753.2"/>
    </source>
</evidence>
<gene>
    <name evidence="5" type="ORF">DSAG12_00568</name>
</gene>
<evidence type="ECO:0000256" key="4">
    <source>
        <dbReference type="ARBA" id="ARBA00022833"/>
    </source>
</evidence>
<dbReference type="Gene3D" id="3.20.20.70">
    <property type="entry name" value="Aldolase class I"/>
    <property type="match status" value="1"/>
</dbReference>
<sequence length="275" mass="29927">MEKLIITAAISGAEVTKNQNPNVPYTIEEIAREAESAYKAGASVIHLHVREDDGTPTQSIDRFKECIEAIKNRCPDVIIQPSTGGAVGMSNEERLQPIELIPEMATLDCGTCNFGGDEVFVNTENTIIEFAQKMKELGIKPECEVFDKGMIDTAIRQNKKGNILSPMHFNIVMGVNGGISASPRDLTFMVESLPQGSTFTVSGMGRHQMSMAAVSIIMGGHVRVGFEDNLYLEKGVLAKSNGELVQKAVRIAKDLGRPIATPNEAREILNIPLKK</sequence>
<evidence type="ECO:0000256" key="1">
    <source>
        <dbReference type="ARBA" id="ARBA00001947"/>
    </source>
</evidence>
<organism evidence="5 6">
    <name type="scientific">Promethearchaeum syntrophicum</name>
    <dbReference type="NCBI Taxonomy" id="2594042"/>
    <lineage>
        <taxon>Archaea</taxon>
        <taxon>Promethearchaeati</taxon>
        <taxon>Promethearchaeota</taxon>
        <taxon>Promethearchaeia</taxon>
        <taxon>Promethearchaeales</taxon>
        <taxon>Promethearchaeaceae</taxon>
        <taxon>Promethearchaeum</taxon>
    </lineage>
</organism>
<dbReference type="KEGG" id="psyt:DSAG12_00568"/>
<evidence type="ECO:0000313" key="6">
    <source>
        <dbReference type="Proteomes" id="UP000321408"/>
    </source>
</evidence>
<evidence type="ECO:0000256" key="2">
    <source>
        <dbReference type="ARBA" id="ARBA00022679"/>
    </source>
</evidence>
<dbReference type="Pfam" id="PF05853">
    <property type="entry name" value="BKACE"/>
    <property type="match status" value="1"/>
</dbReference>
<dbReference type="GO" id="GO:0046872">
    <property type="term" value="F:metal ion binding"/>
    <property type="evidence" value="ECO:0007669"/>
    <property type="project" value="UniProtKB-KW"/>
</dbReference>
<comment type="cofactor">
    <cofactor evidence="1">
        <name>Zn(2+)</name>
        <dbReference type="ChEBI" id="CHEBI:29105"/>
    </cofactor>
</comment>
<keyword evidence="2" id="KW-0808">Transferase</keyword>
<dbReference type="GO" id="GO:0043720">
    <property type="term" value="F:3-keto-5-aminohexanoate cleavage activity"/>
    <property type="evidence" value="ECO:0007669"/>
    <property type="project" value="InterPro"/>
</dbReference>
<dbReference type="InterPro" id="IPR058240">
    <property type="entry name" value="rSAM_sf"/>
</dbReference>
<protein>
    <submittedName>
        <fullName evidence="5">3-keto-5-aminohexanoate cleavage protein</fullName>
    </submittedName>
</protein>
<reference evidence="5 6" key="1">
    <citation type="journal article" date="2020" name="Nature">
        <title>Isolation of an archaeon at the prokaryote-eukaryote interface.</title>
        <authorList>
            <person name="Imachi H."/>
            <person name="Nobu M.K."/>
            <person name="Nakahara N."/>
            <person name="Morono Y."/>
            <person name="Ogawara M."/>
            <person name="Takaki Y."/>
            <person name="Takano Y."/>
            <person name="Uematsu K."/>
            <person name="Ikuta T."/>
            <person name="Ito M."/>
            <person name="Matsui Y."/>
            <person name="Miyazaki M."/>
            <person name="Murata K."/>
            <person name="Saito Y."/>
            <person name="Sakai S."/>
            <person name="Song C."/>
            <person name="Tasumi E."/>
            <person name="Yamanaka Y."/>
            <person name="Yamaguchi T."/>
            <person name="Kamagata Y."/>
            <person name="Tamaki H."/>
            <person name="Takai K."/>
        </authorList>
    </citation>
    <scope>NUCLEOTIDE SEQUENCE [LARGE SCALE GENOMIC DNA]</scope>
    <source>
        <strain evidence="5 6">MK-D1</strain>
    </source>
</reference>
<dbReference type="InterPro" id="IPR008567">
    <property type="entry name" value="BKACE"/>
</dbReference>
<dbReference type="SUPFAM" id="SSF102114">
    <property type="entry name" value="Radical SAM enzymes"/>
    <property type="match status" value="1"/>
</dbReference>
<reference evidence="5 6" key="2">
    <citation type="journal article" date="2024" name="Int. J. Syst. Evol. Microbiol.">
        <title>Promethearchaeum syntrophicum gen. nov., sp. nov., an anaerobic, obligately syntrophic archaeon, the first isolate of the lineage 'Asgard' archaea, and proposal of the new archaeal phylum Promethearchaeota phyl. nov. and kingdom Promethearchaeati regn. nov.</title>
        <authorList>
            <person name="Imachi H."/>
            <person name="Nobu M.K."/>
            <person name="Kato S."/>
            <person name="Takaki Y."/>
            <person name="Miyazaki M."/>
            <person name="Miyata M."/>
            <person name="Ogawara M."/>
            <person name="Saito Y."/>
            <person name="Sakai S."/>
            <person name="Tahara Y.O."/>
            <person name="Takano Y."/>
            <person name="Tasumi E."/>
            <person name="Uematsu K."/>
            <person name="Yoshimura T."/>
            <person name="Itoh T."/>
            <person name="Ohkuma M."/>
            <person name="Takai K."/>
        </authorList>
    </citation>
    <scope>NUCLEOTIDE SEQUENCE [LARGE SCALE GENOMIC DNA]</scope>
    <source>
        <strain evidence="5 6">MK-D1</strain>
    </source>
</reference>